<dbReference type="OrthoDB" id="340608at2759"/>
<dbReference type="Proteomes" id="UP000001064">
    <property type="component" value="Unassembled WGS sequence"/>
</dbReference>
<dbReference type="GO" id="GO:0005783">
    <property type="term" value="C:endoplasmic reticulum"/>
    <property type="evidence" value="ECO:0000318"/>
    <property type="project" value="GO_Central"/>
</dbReference>
<dbReference type="InParanoid" id="F0ZL63"/>
<dbReference type="RefSeq" id="XP_003288157.1">
    <property type="nucleotide sequence ID" value="XM_003288109.1"/>
</dbReference>
<accession>F0ZL63</accession>
<evidence type="ECO:0000313" key="9">
    <source>
        <dbReference type="Proteomes" id="UP000001064"/>
    </source>
</evidence>
<evidence type="ECO:0000256" key="3">
    <source>
        <dbReference type="ARBA" id="ARBA00022692"/>
    </source>
</evidence>
<reference evidence="9" key="1">
    <citation type="journal article" date="2011" name="Genome Biol.">
        <title>Comparative genomics of the social amoebae Dictyostelium discoideum and Dictyostelium purpureum.</title>
        <authorList>
            <consortium name="US DOE Joint Genome Institute (JGI-PGF)"/>
            <person name="Sucgang R."/>
            <person name="Kuo A."/>
            <person name="Tian X."/>
            <person name="Salerno W."/>
            <person name="Parikh A."/>
            <person name="Feasley C.L."/>
            <person name="Dalin E."/>
            <person name="Tu H."/>
            <person name="Huang E."/>
            <person name="Barry K."/>
            <person name="Lindquist E."/>
            <person name="Shapiro H."/>
            <person name="Bruce D."/>
            <person name="Schmutz J."/>
            <person name="Salamov A."/>
            <person name="Fey P."/>
            <person name="Gaudet P."/>
            <person name="Anjard C."/>
            <person name="Babu M.M."/>
            <person name="Basu S."/>
            <person name="Bushmanova Y."/>
            <person name="van der Wel H."/>
            <person name="Katoh-Kurasawa M."/>
            <person name="Dinh C."/>
            <person name="Coutinho P.M."/>
            <person name="Saito T."/>
            <person name="Elias M."/>
            <person name="Schaap P."/>
            <person name="Kay R.R."/>
            <person name="Henrissat B."/>
            <person name="Eichinger L."/>
            <person name="Rivero F."/>
            <person name="Putnam N.H."/>
            <person name="West C.M."/>
            <person name="Loomis W.F."/>
            <person name="Chisholm R.L."/>
            <person name="Shaulsky G."/>
            <person name="Strassmann J.E."/>
            <person name="Queller D.C."/>
            <person name="Kuspa A."/>
            <person name="Grigoriev I.V."/>
        </authorList>
    </citation>
    <scope>NUCLEOTIDE SEQUENCE [LARGE SCALE GENOMIC DNA]</scope>
    <source>
        <strain evidence="9">QSDP1</strain>
    </source>
</reference>
<protein>
    <recommendedName>
        <fullName evidence="10">ALA-interacting subunit</fullName>
    </recommendedName>
</protein>
<dbReference type="EMBL" id="GL871063">
    <property type="protein sequence ID" value="EGC35350.1"/>
    <property type="molecule type" value="Genomic_DNA"/>
</dbReference>
<keyword evidence="9" id="KW-1185">Reference proteome</keyword>
<evidence type="ECO:0000256" key="5">
    <source>
        <dbReference type="ARBA" id="ARBA00023136"/>
    </source>
</evidence>
<dbReference type="PANTHER" id="PTHR10926">
    <property type="entry name" value="CELL CYCLE CONTROL PROTEIN 50"/>
    <property type="match status" value="1"/>
</dbReference>
<dbReference type="KEGG" id="dpp:DICPUDRAFT_47774"/>
<evidence type="ECO:0000256" key="6">
    <source>
        <dbReference type="PIRNR" id="PIRNR015840"/>
    </source>
</evidence>
<dbReference type="FunCoup" id="F0ZL63">
    <property type="interactions" value="747"/>
</dbReference>
<evidence type="ECO:0000256" key="1">
    <source>
        <dbReference type="ARBA" id="ARBA00004141"/>
    </source>
</evidence>
<dbReference type="GO" id="GO:0005886">
    <property type="term" value="C:plasma membrane"/>
    <property type="evidence" value="ECO:0000318"/>
    <property type="project" value="GO_Central"/>
</dbReference>
<feature type="transmembrane region" description="Helical" evidence="7">
    <location>
        <begin position="276"/>
        <end position="297"/>
    </location>
</feature>
<evidence type="ECO:0000256" key="7">
    <source>
        <dbReference type="SAM" id="Phobius"/>
    </source>
</evidence>
<organism evidence="8 9">
    <name type="scientific">Dictyostelium purpureum</name>
    <name type="common">Slime mold</name>
    <dbReference type="NCBI Taxonomy" id="5786"/>
    <lineage>
        <taxon>Eukaryota</taxon>
        <taxon>Amoebozoa</taxon>
        <taxon>Evosea</taxon>
        <taxon>Eumycetozoa</taxon>
        <taxon>Dictyostelia</taxon>
        <taxon>Dictyosteliales</taxon>
        <taxon>Dictyosteliaceae</taxon>
        <taxon>Dictyostelium</taxon>
    </lineage>
</organism>
<feature type="transmembrane region" description="Helical" evidence="7">
    <location>
        <begin position="27"/>
        <end position="52"/>
    </location>
</feature>
<dbReference type="OMA" id="TWNNDQP"/>
<evidence type="ECO:0000256" key="2">
    <source>
        <dbReference type="ARBA" id="ARBA00009457"/>
    </source>
</evidence>
<comment type="similarity">
    <text evidence="2 6">Belongs to the CDC50/LEM3 family.</text>
</comment>
<dbReference type="STRING" id="5786.F0ZL63"/>
<dbReference type="GO" id="GO:0005794">
    <property type="term" value="C:Golgi apparatus"/>
    <property type="evidence" value="ECO:0000318"/>
    <property type="project" value="GO_Central"/>
</dbReference>
<evidence type="ECO:0000313" key="8">
    <source>
        <dbReference type="EMBL" id="EGC35350.1"/>
    </source>
</evidence>
<dbReference type="GeneID" id="10501574"/>
<keyword evidence="4 7" id="KW-1133">Transmembrane helix</keyword>
<dbReference type="PANTHER" id="PTHR10926:SF0">
    <property type="entry name" value="CDC50, ISOFORM A"/>
    <property type="match status" value="1"/>
</dbReference>
<evidence type="ECO:0000256" key="4">
    <source>
        <dbReference type="ARBA" id="ARBA00022989"/>
    </source>
</evidence>
<dbReference type="VEuPathDB" id="AmoebaDB:DICPUDRAFT_47774"/>
<dbReference type="Pfam" id="PF03381">
    <property type="entry name" value="CDC50"/>
    <property type="match status" value="1"/>
</dbReference>
<dbReference type="PIRSF" id="PIRSF015840">
    <property type="entry name" value="DUF284_TM_euk"/>
    <property type="match status" value="1"/>
</dbReference>
<dbReference type="GO" id="GO:0045332">
    <property type="term" value="P:phospholipid translocation"/>
    <property type="evidence" value="ECO:0000318"/>
    <property type="project" value="GO_Central"/>
</dbReference>
<evidence type="ECO:0008006" key="10">
    <source>
        <dbReference type="Google" id="ProtNLM"/>
    </source>
</evidence>
<proteinExistence type="inferred from homology"/>
<dbReference type="GO" id="GO:0015247">
    <property type="term" value="F:aminophospholipid flippase activity"/>
    <property type="evidence" value="ECO:0000318"/>
    <property type="project" value="GO_Central"/>
</dbReference>
<gene>
    <name evidence="8" type="ORF">DICPUDRAFT_47774</name>
</gene>
<dbReference type="InterPro" id="IPR005045">
    <property type="entry name" value="CDC50/LEM3_fam"/>
</dbReference>
<dbReference type="AlphaFoldDB" id="F0ZL63"/>
<keyword evidence="5 6" id="KW-0472">Membrane</keyword>
<keyword evidence="3 7" id="KW-0812">Transmembrane</keyword>
<sequence>MTSDKIHSKKPANTAFKQQRLKAWEPILTPGPVILAFIAIGIAFVIVGAFMLRASNQVIEYTVRYDDNTDCKIDSGVPCRIDIDITEEMEAPVYLYYRLDNFYQNHRRYVKSRNDDQLKGIVVTDFNKLDACEPMITADGKKSNISQILVPCGLIANSMFNDTIKLYSGADQITLRKKGIAWSSDVEKKFGDYPVDGPGIINPQFNGKFSDEDFIVWMRTAALPDFKKLYRIYDGPASLKGKITVEIDNHYPVASFDGKKYVVLSTANWIGGKNPFLGYAYIIVGCICFVQGIVFLVKHYVSPRKMGDVKYLDWNK</sequence>
<dbReference type="eggNOG" id="KOG2952">
    <property type="taxonomic scope" value="Eukaryota"/>
</dbReference>
<comment type="subcellular location">
    <subcellularLocation>
        <location evidence="1">Membrane</location>
        <topology evidence="1">Multi-pass membrane protein</topology>
    </subcellularLocation>
</comment>
<name>F0ZL63_DICPU</name>